<evidence type="ECO:0000256" key="10">
    <source>
        <dbReference type="ARBA" id="ARBA00048473"/>
    </source>
</evidence>
<organism evidence="13 14">
    <name type="scientific">Aphanomyces stellatus</name>
    <dbReference type="NCBI Taxonomy" id="120398"/>
    <lineage>
        <taxon>Eukaryota</taxon>
        <taxon>Sar</taxon>
        <taxon>Stramenopiles</taxon>
        <taxon>Oomycota</taxon>
        <taxon>Saprolegniomycetes</taxon>
        <taxon>Saprolegniales</taxon>
        <taxon>Verrucalvaceae</taxon>
        <taxon>Aphanomyces</taxon>
    </lineage>
</organism>
<evidence type="ECO:0000313" key="14">
    <source>
        <dbReference type="Proteomes" id="UP000332933"/>
    </source>
</evidence>
<gene>
    <name evidence="13" type="primary">Aste57867_19347</name>
    <name evidence="12" type="ORF">As57867_019283</name>
    <name evidence="13" type="ORF">ASTE57867_19347</name>
</gene>
<feature type="transmembrane region" description="Helical" evidence="11">
    <location>
        <begin position="177"/>
        <end position="201"/>
    </location>
</feature>
<keyword evidence="3" id="KW-0813">Transport</keyword>
<dbReference type="GO" id="GO:0015293">
    <property type="term" value="F:symporter activity"/>
    <property type="evidence" value="ECO:0007669"/>
    <property type="project" value="UniProtKB-KW"/>
</dbReference>
<comment type="subcellular location">
    <subcellularLocation>
        <location evidence="1">Lysosome membrane</location>
        <topology evidence="1">Multi-pass membrane protein</topology>
    </subcellularLocation>
</comment>
<proteinExistence type="inferred from homology"/>
<feature type="transmembrane region" description="Helical" evidence="11">
    <location>
        <begin position="100"/>
        <end position="124"/>
    </location>
</feature>
<feature type="transmembrane region" description="Helical" evidence="11">
    <location>
        <begin position="280"/>
        <end position="299"/>
    </location>
</feature>
<accession>A0A485LCG9</accession>
<dbReference type="GO" id="GO:0015184">
    <property type="term" value="F:L-cystine transmembrane transporter activity"/>
    <property type="evidence" value="ECO:0007669"/>
    <property type="project" value="TreeGrafter"/>
</dbReference>
<evidence type="ECO:0000256" key="4">
    <source>
        <dbReference type="ARBA" id="ARBA00022692"/>
    </source>
</evidence>
<evidence type="ECO:0000256" key="9">
    <source>
        <dbReference type="ARBA" id="ARBA00023228"/>
    </source>
</evidence>
<protein>
    <submittedName>
        <fullName evidence="13">Aste57867_19347 protein</fullName>
    </submittedName>
</protein>
<evidence type="ECO:0000256" key="2">
    <source>
        <dbReference type="ARBA" id="ARBA00006855"/>
    </source>
</evidence>
<dbReference type="PANTHER" id="PTHR13131">
    <property type="entry name" value="CYSTINOSIN"/>
    <property type="match status" value="1"/>
</dbReference>
<feature type="transmembrane region" description="Helical" evidence="11">
    <location>
        <begin position="32"/>
        <end position="50"/>
    </location>
</feature>
<dbReference type="InterPro" id="IPR006603">
    <property type="entry name" value="PQ-loop_rpt"/>
</dbReference>
<keyword evidence="7 11" id="KW-1133">Transmembrane helix</keyword>
<dbReference type="OrthoDB" id="75720at2759"/>
<dbReference type="NCBIfam" id="TIGR00951">
    <property type="entry name" value="2A43"/>
    <property type="match status" value="1"/>
</dbReference>
<keyword evidence="14" id="KW-1185">Reference proteome</keyword>
<keyword evidence="9" id="KW-0458">Lysosome</keyword>
<dbReference type="InterPro" id="IPR005282">
    <property type="entry name" value="LC_transporter"/>
</dbReference>
<reference evidence="12" key="2">
    <citation type="submission" date="2019-06" db="EMBL/GenBank/DDBJ databases">
        <title>Genomics analysis of Aphanomyces spp. identifies a new class of oomycete effector associated with host adaptation.</title>
        <authorList>
            <person name="Gaulin E."/>
        </authorList>
    </citation>
    <scope>NUCLEOTIDE SEQUENCE</scope>
    <source>
        <strain evidence="12">CBS 578.67</strain>
    </source>
</reference>
<dbReference type="Pfam" id="PF04193">
    <property type="entry name" value="PQ-loop"/>
    <property type="match status" value="2"/>
</dbReference>
<feature type="transmembrane region" description="Helical" evidence="11">
    <location>
        <begin position="70"/>
        <end position="88"/>
    </location>
</feature>
<evidence type="ECO:0000256" key="3">
    <source>
        <dbReference type="ARBA" id="ARBA00022448"/>
    </source>
</evidence>
<evidence type="ECO:0000256" key="11">
    <source>
        <dbReference type="SAM" id="Phobius"/>
    </source>
</evidence>
<comment type="catalytic activity">
    <reaction evidence="10">
        <text>L-cystine(out) + H(+)(out) = L-cystine(in) + H(+)(in)</text>
        <dbReference type="Rhea" id="RHEA:66172"/>
        <dbReference type="ChEBI" id="CHEBI:15378"/>
        <dbReference type="ChEBI" id="CHEBI:35491"/>
    </reaction>
    <physiologicalReaction direction="left-to-right" evidence="10">
        <dbReference type="Rhea" id="RHEA:66173"/>
    </physiologicalReaction>
</comment>
<evidence type="ECO:0000256" key="6">
    <source>
        <dbReference type="ARBA" id="ARBA00022847"/>
    </source>
</evidence>
<feature type="transmembrane region" description="Helical" evidence="11">
    <location>
        <begin position="207"/>
        <end position="225"/>
    </location>
</feature>
<keyword evidence="6" id="KW-0769">Symport</keyword>
<name>A0A485LCG9_9STRA</name>
<dbReference type="GO" id="GO:0005765">
    <property type="term" value="C:lysosomal membrane"/>
    <property type="evidence" value="ECO:0007669"/>
    <property type="project" value="UniProtKB-SubCell"/>
</dbReference>
<comment type="similarity">
    <text evidence="2">Belongs to the cystinosin family.</text>
</comment>
<keyword evidence="8 11" id="KW-0472">Membrane</keyword>
<evidence type="ECO:0000256" key="1">
    <source>
        <dbReference type="ARBA" id="ARBA00004155"/>
    </source>
</evidence>
<evidence type="ECO:0000313" key="12">
    <source>
        <dbReference type="EMBL" id="KAF0689075.1"/>
    </source>
</evidence>
<feature type="transmembrane region" description="Helical" evidence="11">
    <location>
        <begin position="237"/>
        <end position="260"/>
    </location>
</feature>
<dbReference type="PANTHER" id="PTHR13131:SF5">
    <property type="entry name" value="CYSTINOSIN"/>
    <property type="match status" value="1"/>
</dbReference>
<evidence type="ECO:0000256" key="8">
    <source>
        <dbReference type="ARBA" id="ARBA00023136"/>
    </source>
</evidence>
<dbReference type="Proteomes" id="UP000332933">
    <property type="component" value="Unassembled WGS sequence"/>
</dbReference>
<dbReference type="Gene3D" id="1.20.1280.290">
    <property type="match status" value="1"/>
</dbReference>
<evidence type="ECO:0000256" key="7">
    <source>
        <dbReference type="ARBA" id="ARBA00022989"/>
    </source>
</evidence>
<dbReference type="SMART" id="SM00679">
    <property type="entry name" value="CTNS"/>
    <property type="match status" value="2"/>
</dbReference>
<dbReference type="EMBL" id="CAADRA010006541">
    <property type="protein sequence ID" value="VFT96061.1"/>
    <property type="molecule type" value="Genomic_DNA"/>
</dbReference>
<evidence type="ECO:0000256" key="5">
    <source>
        <dbReference type="ARBA" id="ARBA00022737"/>
    </source>
</evidence>
<keyword evidence="5" id="KW-0677">Repeat</keyword>
<feature type="transmembrane region" description="Helical" evidence="11">
    <location>
        <begin position="144"/>
        <end position="165"/>
    </location>
</feature>
<evidence type="ECO:0000313" key="13">
    <source>
        <dbReference type="EMBL" id="VFT96061.1"/>
    </source>
</evidence>
<sequence length="322" mass="35755">MSSPKPSSSPSIATTAGATGLLKAVDWIERHGLAIGLAVIIITGFGLGFANDSTDNIDQPYNRISSIIGWIYFACWSVSFWPQVFLNWRRQSVVGLSLDFLVYNSLGFTCYTIYNCAFFWSGAVQVQYMKIHNGHPNSVQSNDVFFAIHAILVTLFTVYQTTVYTRGDQNVSFLCKAIVTIAILLALVFFIVCFAAPTSSLFTTLNFLYFLSYIKLGISLIKYIPQAVLNYQRKSTVGWTIWNVLLDFSGGMLSLAQLIMTAIVTDDWSAATGNPVKFGLGFVSVFFDIIFITQHYILYPEKAHDKIGEITPDSKDAPLLKA</sequence>
<reference evidence="13 14" key="1">
    <citation type="submission" date="2019-03" db="EMBL/GenBank/DDBJ databases">
        <authorList>
            <person name="Gaulin E."/>
            <person name="Dumas B."/>
        </authorList>
    </citation>
    <scope>NUCLEOTIDE SEQUENCE [LARGE SCALE GENOMIC DNA]</scope>
    <source>
        <strain evidence="13">CBS 568.67</strain>
    </source>
</reference>
<dbReference type="EMBL" id="VJMH01006520">
    <property type="protein sequence ID" value="KAF0689075.1"/>
    <property type="molecule type" value="Genomic_DNA"/>
</dbReference>
<dbReference type="AlphaFoldDB" id="A0A485LCG9"/>
<keyword evidence="4 11" id="KW-0812">Transmembrane</keyword>
<dbReference type="FunFam" id="1.20.1280.290:FF:000016">
    <property type="entry name" value="Cystinosin homolog"/>
    <property type="match status" value="1"/>
</dbReference>